<reference evidence="1" key="1">
    <citation type="journal article" date="2019" name="bioRxiv">
        <title>The Genome of the Zebra Mussel, Dreissena polymorpha: A Resource for Invasive Species Research.</title>
        <authorList>
            <person name="McCartney M.A."/>
            <person name="Auch B."/>
            <person name="Kono T."/>
            <person name="Mallez S."/>
            <person name="Zhang Y."/>
            <person name="Obille A."/>
            <person name="Becker A."/>
            <person name="Abrahante J.E."/>
            <person name="Garbe J."/>
            <person name="Badalamenti J.P."/>
            <person name="Herman A."/>
            <person name="Mangelson H."/>
            <person name="Liachko I."/>
            <person name="Sullivan S."/>
            <person name="Sone E.D."/>
            <person name="Koren S."/>
            <person name="Silverstein K.A.T."/>
            <person name="Beckman K.B."/>
            <person name="Gohl D.M."/>
        </authorList>
    </citation>
    <scope>NUCLEOTIDE SEQUENCE</scope>
    <source>
        <strain evidence="1">Duluth1</strain>
        <tissue evidence="1">Whole animal</tissue>
    </source>
</reference>
<sequence>MCAVSPAGYKIFITNYSHHKVLTLARDGAVLQTFTDPDLQRQWGIHVTALGQVLVCGGSSNNLI</sequence>
<gene>
    <name evidence="1" type="ORF">DPMN_059465</name>
</gene>
<name>A0A9D4HH97_DREPO</name>
<dbReference type="AlphaFoldDB" id="A0A9D4HH97"/>
<protein>
    <submittedName>
        <fullName evidence="1">Uncharacterized protein</fullName>
    </submittedName>
</protein>
<proteinExistence type="predicted"/>
<organism evidence="1 2">
    <name type="scientific">Dreissena polymorpha</name>
    <name type="common">Zebra mussel</name>
    <name type="synonym">Mytilus polymorpha</name>
    <dbReference type="NCBI Taxonomy" id="45954"/>
    <lineage>
        <taxon>Eukaryota</taxon>
        <taxon>Metazoa</taxon>
        <taxon>Spiralia</taxon>
        <taxon>Lophotrochozoa</taxon>
        <taxon>Mollusca</taxon>
        <taxon>Bivalvia</taxon>
        <taxon>Autobranchia</taxon>
        <taxon>Heteroconchia</taxon>
        <taxon>Euheterodonta</taxon>
        <taxon>Imparidentia</taxon>
        <taxon>Neoheterodontei</taxon>
        <taxon>Myida</taxon>
        <taxon>Dreissenoidea</taxon>
        <taxon>Dreissenidae</taxon>
        <taxon>Dreissena</taxon>
    </lineage>
</organism>
<dbReference type="SUPFAM" id="SSF101898">
    <property type="entry name" value="NHL repeat"/>
    <property type="match status" value="1"/>
</dbReference>
<dbReference type="EMBL" id="JAIWYP010000013">
    <property type="protein sequence ID" value="KAH3716736.1"/>
    <property type="molecule type" value="Genomic_DNA"/>
</dbReference>
<evidence type="ECO:0000313" key="2">
    <source>
        <dbReference type="Proteomes" id="UP000828390"/>
    </source>
</evidence>
<keyword evidence="2" id="KW-1185">Reference proteome</keyword>
<evidence type="ECO:0000313" key="1">
    <source>
        <dbReference type="EMBL" id="KAH3716736.1"/>
    </source>
</evidence>
<dbReference type="InterPro" id="IPR011042">
    <property type="entry name" value="6-blade_b-propeller_TolB-like"/>
</dbReference>
<comment type="caution">
    <text evidence="1">The sequence shown here is derived from an EMBL/GenBank/DDBJ whole genome shotgun (WGS) entry which is preliminary data.</text>
</comment>
<accession>A0A9D4HH97</accession>
<dbReference type="Proteomes" id="UP000828390">
    <property type="component" value="Unassembled WGS sequence"/>
</dbReference>
<dbReference type="Gene3D" id="2.120.10.30">
    <property type="entry name" value="TolB, C-terminal domain"/>
    <property type="match status" value="1"/>
</dbReference>
<reference evidence="1" key="2">
    <citation type="submission" date="2020-11" db="EMBL/GenBank/DDBJ databases">
        <authorList>
            <person name="McCartney M.A."/>
            <person name="Auch B."/>
            <person name="Kono T."/>
            <person name="Mallez S."/>
            <person name="Becker A."/>
            <person name="Gohl D.M."/>
            <person name="Silverstein K.A.T."/>
            <person name="Koren S."/>
            <person name="Bechman K.B."/>
            <person name="Herman A."/>
            <person name="Abrahante J.E."/>
            <person name="Garbe J."/>
        </authorList>
    </citation>
    <scope>NUCLEOTIDE SEQUENCE</scope>
    <source>
        <strain evidence="1">Duluth1</strain>
        <tissue evidence="1">Whole animal</tissue>
    </source>
</reference>